<feature type="region of interest" description="Disordered" evidence="1">
    <location>
        <begin position="1"/>
        <end position="25"/>
    </location>
</feature>
<keyword evidence="3" id="KW-1185">Reference proteome</keyword>
<feature type="compositionally biased region" description="Basic and acidic residues" evidence="1">
    <location>
        <begin position="1"/>
        <end position="12"/>
    </location>
</feature>
<gene>
    <name evidence="2" type="ORF">SCF082_LOCUS32400</name>
</gene>
<name>A0ABP0NE08_9DINO</name>
<proteinExistence type="predicted"/>
<evidence type="ECO:0000256" key="1">
    <source>
        <dbReference type="SAM" id="MobiDB-lite"/>
    </source>
</evidence>
<evidence type="ECO:0000313" key="3">
    <source>
        <dbReference type="Proteomes" id="UP001642464"/>
    </source>
</evidence>
<sequence>RHELQGVPEERTRQRKAPPRGVGVAPAVPDLRVLAQDTSLLDKEAASLLCFDRPYVKFEGASQTHEDFQPPPLDAFSRPRRPEEASPLWAGGPNACGGESQTHADFKPPPLPTLLPLRANGDKSQYWEERRLAGQLAKGAGLSCTHEDFQAPPLADLELSRAAYNVQAPLVKPVQQIPLEHQSTTHADYPPHATEALRDGQASNMLHQDASQSAL</sequence>
<reference evidence="2 3" key="1">
    <citation type="submission" date="2024-02" db="EMBL/GenBank/DDBJ databases">
        <authorList>
            <person name="Chen Y."/>
            <person name="Shah S."/>
            <person name="Dougan E. K."/>
            <person name="Thang M."/>
            <person name="Chan C."/>
        </authorList>
    </citation>
    <scope>NUCLEOTIDE SEQUENCE [LARGE SCALE GENOMIC DNA]</scope>
</reference>
<feature type="non-terminal residue" evidence="2">
    <location>
        <position position="215"/>
    </location>
</feature>
<protein>
    <submittedName>
        <fullName evidence="2">Uncharacterized protein</fullName>
    </submittedName>
</protein>
<evidence type="ECO:0000313" key="2">
    <source>
        <dbReference type="EMBL" id="CAK9062038.1"/>
    </source>
</evidence>
<feature type="region of interest" description="Disordered" evidence="1">
    <location>
        <begin position="61"/>
        <end position="118"/>
    </location>
</feature>
<feature type="compositionally biased region" description="Polar residues" evidence="1">
    <location>
        <begin position="201"/>
        <end position="215"/>
    </location>
</feature>
<accession>A0ABP0NE08</accession>
<feature type="region of interest" description="Disordered" evidence="1">
    <location>
        <begin position="178"/>
        <end position="215"/>
    </location>
</feature>
<comment type="caution">
    <text evidence="2">The sequence shown here is derived from an EMBL/GenBank/DDBJ whole genome shotgun (WGS) entry which is preliminary data.</text>
</comment>
<feature type="non-terminal residue" evidence="2">
    <location>
        <position position="1"/>
    </location>
</feature>
<organism evidence="2 3">
    <name type="scientific">Durusdinium trenchii</name>
    <dbReference type="NCBI Taxonomy" id="1381693"/>
    <lineage>
        <taxon>Eukaryota</taxon>
        <taxon>Sar</taxon>
        <taxon>Alveolata</taxon>
        <taxon>Dinophyceae</taxon>
        <taxon>Suessiales</taxon>
        <taxon>Symbiodiniaceae</taxon>
        <taxon>Durusdinium</taxon>
    </lineage>
</organism>
<dbReference type="Proteomes" id="UP001642464">
    <property type="component" value="Unassembled WGS sequence"/>
</dbReference>
<dbReference type="EMBL" id="CAXAMM010028007">
    <property type="protein sequence ID" value="CAK9062038.1"/>
    <property type="molecule type" value="Genomic_DNA"/>
</dbReference>